<dbReference type="SMART" id="SM00177">
    <property type="entry name" value="ARF"/>
    <property type="match status" value="1"/>
</dbReference>
<dbReference type="PROSITE" id="PS51417">
    <property type="entry name" value="ARF"/>
    <property type="match status" value="1"/>
</dbReference>
<evidence type="ECO:0000313" key="7">
    <source>
        <dbReference type="Proteomes" id="UP000011081"/>
    </source>
</evidence>
<feature type="binding site" evidence="4">
    <location>
        <position position="94"/>
    </location>
    <ligand>
        <name>Mg(2+)</name>
        <dbReference type="ChEBI" id="CHEBI:18420"/>
    </ligand>
</feature>
<dbReference type="InterPro" id="IPR027417">
    <property type="entry name" value="P-loop_NTPase"/>
</dbReference>
<dbReference type="OrthoDB" id="2011769at2759"/>
<proteinExistence type="inferred from homology"/>
<dbReference type="GO" id="GO:0005525">
    <property type="term" value="F:GTP binding"/>
    <property type="evidence" value="ECO:0007669"/>
    <property type="project" value="UniProtKB-KW"/>
</dbReference>
<dbReference type="InterPro" id="IPR005225">
    <property type="entry name" value="Small_GTP-bd"/>
</dbReference>
<keyword evidence="1 3" id="KW-0547">Nucleotide-binding</keyword>
<dbReference type="PRINTS" id="PR00328">
    <property type="entry name" value="SAR1GTPBP"/>
</dbReference>
<feature type="binding site" evidence="4">
    <location>
        <position position="78"/>
    </location>
    <ligand>
        <name>Mg(2+)</name>
        <dbReference type="ChEBI" id="CHEBI:18420"/>
    </ligand>
</feature>
<dbReference type="AlphaFoldDB" id="L2GV20"/>
<dbReference type="Proteomes" id="UP000011081">
    <property type="component" value="Unassembled WGS sequence"/>
</dbReference>
<keyword evidence="4" id="KW-0460">Magnesium</keyword>
<feature type="binding site" evidence="3">
    <location>
        <position position="116"/>
    </location>
    <ligand>
        <name>GTP</name>
        <dbReference type="ChEBI" id="CHEBI:37565"/>
    </ligand>
</feature>
<protein>
    <submittedName>
        <fullName evidence="6">Small GTP-binding protein domain</fullName>
    </submittedName>
</protein>
<dbReference type="FunCoup" id="L2GV20">
    <property type="interactions" value="44"/>
</dbReference>
<dbReference type="InterPro" id="IPR044612">
    <property type="entry name" value="ARL2/3"/>
</dbReference>
<dbReference type="RefSeq" id="XP_008074360.1">
    <property type="nucleotide sequence ID" value="XM_008076169.1"/>
</dbReference>
<dbReference type="InterPro" id="IPR006689">
    <property type="entry name" value="Small_GTPase_ARF/SAR"/>
</dbReference>
<dbReference type="Gene3D" id="3.40.50.300">
    <property type="entry name" value="P-loop containing nucleotide triphosphate hydrolases"/>
    <property type="match status" value="1"/>
</dbReference>
<dbReference type="STRING" id="948595.L2GV20"/>
<dbReference type="SUPFAM" id="SSF52540">
    <property type="entry name" value="P-loop containing nucleoside triphosphate hydrolases"/>
    <property type="match status" value="1"/>
</dbReference>
<organism evidence="6 7">
    <name type="scientific">Vavraia culicis (isolate floridensis)</name>
    <name type="common">Microsporidian parasite</name>
    <dbReference type="NCBI Taxonomy" id="948595"/>
    <lineage>
        <taxon>Eukaryota</taxon>
        <taxon>Fungi</taxon>
        <taxon>Fungi incertae sedis</taxon>
        <taxon>Microsporidia</taxon>
        <taxon>Pleistophoridae</taxon>
        <taxon>Vavraia</taxon>
    </lineage>
</organism>
<dbReference type="VEuPathDB" id="MicrosporidiaDB:VCUG_01342"/>
<dbReference type="Pfam" id="PF00025">
    <property type="entry name" value="Arf"/>
    <property type="match status" value="1"/>
</dbReference>
<keyword evidence="7" id="KW-1185">Reference proteome</keyword>
<name>L2GV20_VAVCU</name>
<keyword evidence="4" id="KW-0479">Metal-binding</keyword>
<reference evidence="7" key="1">
    <citation type="submission" date="2011-03" db="EMBL/GenBank/DDBJ databases">
        <title>The genome sequence of Vavraia culicis strain floridensis.</title>
        <authorList>
            <consortium name="The Broad Institute Genome Sequencing Platform"/>
            <person name="Cuomo C."/>
            <person name="Becnel J."/>
            <person name="Sanscrainte N."/>
            <person name="Young S.K."/>
            <person name="Zeng Q."/>
            <person name="Gargeya S."/>
            <person name="Fitzgerald M."/>
            <person name="Haas B."/>
            <person name="Abouelleil A."/>
            <person name="Alvarado L."/>
            <person name="Arachchi H.M."/>
            <person name="Berlin A."/>
            <person name="Chapman S.B."/>
            <person name="Gearin G."/>
            <person name="Goldberg J."/>
            <person name="Griggs A."/>
            <person name="Gujja S."/>
            <person name="Hansen M."/>
            <person name="Heiman D."/>
            <person name="Howarth C."/>
            <person name="Larimer J."/>
            <person name="Lui A."/>
            <person name="MacDonald P.J.P."/>
            <person name="McCowen C."/>
            <person name="Montmayeur A."/>
            <person name="Murphy C."/>
            <person name="Neiman D."/>
            <person name="Pearson M."/>
            <person name="Priest M."/>
            <person name="Roberts A."/>
            <person name="Saif S."/>
            <person name="Shea T."/>
            <person name="Sisk P."/>
            <person name="Stolte C."/>
            <person name="Sykes S."/>
            <person name="Wortman J."/>
            <person name="Nusbaum C."/>
            <person name="Birren B."/>
        </authorList>
    </citation>
    <scope>NUCLEOTIDE SEQUENCE [LARGE SCALE GENOMIC DNA]</scope>
    <source>
        <strain evidence="7">floridensis</strain>
    </source>
</reference>
<dbReference type="HOGENOM" id="CLU_040729_12_4_1"/>
<comment type="similarity">
    <text evidence="5">Belongs to the small GTPase superfamily. Arf family.</text>
</comment>
<feature type="binding site" evidence="3">
    <location>
        <begin position="71"/>
        <end position="78"/>
    </location>
    <ligand>
        <name>GTP</name>
        <dbReference type="ChEBI" id="CHEBI:37565"/>
    </ligand>
</feature>
<feature type="binding site" evidence="3">
    <location>
        <begin position="167"/>
        <end position="170"/>
    </location>
    <ligand>
        <name>GTP</name>
        <dbReference type="ChEBI" id="CHEBI:37565"/>
    </ligand>
</feature>
<evidence type="ECO:0000313" key="6">
    <source>
        <dbReference type="EMBL" id="ELA47153.1"/>
    </source>
</evidence>
<evidence type="ECO:0000256" key="4">
    <source>
        <dbReference type="PIRSR" id="PIRSR606689-2"/>
    </source>
</evidence>
<dbReference type="NCBIfam" id="TIGR00231">
    <property type="entry name" value="small_GTP"/>
    <property type="match status" value="1"/>
</dbReference>
<dbReference type="EMBL" id="GL877423">
    <property type="protein sequence ID" value="ELA47153.1"/>
    <property type="molecule type" value="Genomic_DNA"/>
</dbReference>
<evidence type="ECO:0000256" key="3">
    <source>
        <dbReference type="PIRSR" id="PIRSR606689-1"/>
    </source>
</evidence>
<dbReference type="PANTHER" id="PTHR45697">
    <property type="entry name" value="ADP-RIBOSYLATION FACTOR-LIKE PROTEIN 2-RELATED"/>
    <property type="match status" value="1"/>
</dbReference>
<dbReference type="GO" id="GO:0003924">
    <property type="term" value="F:GTPase activity"/>
    <property type="evidence" value="ECO:0007669"/>
    <property type="project" value="InterPro"/>
</dbReference>
<accession>L2GV20</accession>
<evidence type="ECO:0000256" key="1">
    <source>
        <dbReference type="ARBA" id="ARBA00022741"/>
    </source>
</evidence>
<dbReference type="GO" id="GO:0046872">
    <property type="term" value="F:metal ion binding"/>
    <property type="evidence" value="ECO:0007669"/>
    <property type="project" value="UniProtKB-KW"/>
</dbReference>
<dbReference type="InParanoid" id="L2GV20"/>
<dbReference type="SMART" id="SM00178">
    <property type="entry name" value="SAR"/>
    <property type="match status" value="1"/>
</dbReference>
<gene>
    <name evidence="6" type="ORF">VCUG_01342</name>
</gene>
<sequence length="225" mass="25361">MHGCRKRNIVINVRCINIRKFKQCTVKKHFINKSFAQSSFSGTTNSSPMSFNHLVKQIKKKNNDLKFIVVGLDNSGKTTIINSLLRISATSSPTFGYTIYRNVYKGANLTLLDIGGQEALRKYWSNFYEDTDGVIFVFDLFDARDFAGEFNKIRETLAGYPVLMYGNKMDIDWERGRKIVGRVGREVCDGEVKCCGVSGKMGVGLEEGMDWLVSVAKLNLAKEIL</sequence>
<keyword evidence="2 3" id="KW-0342">GTP-binding</keyword>
<evidence type="ECO:0000256" key="5">
    <source>
        <dbReference type="RuleBase" id="RU003925"/>
    </source>
</evidence>
<evidence type="ECO:0000256" key="2">
    <source>
        <dbReference type="ARBA" id="ARBA00023134"/>
    </source>
</evidence>
<dbReference type="GeneID" id="19879221"/>
<dbReference type="OMA" id="GMNWICS"/>